<dbReference type="EMBL" id="BK068093">
    <property type="protein sequence ID" value="DBA55143.1"/>
    <property type="molecule type" value="Genomic_DNA"/>
</dbReference>
<reference evidence="1" key="1">
    <citation type="journal article" date="2023" name="Microbiome">
        <title>Phages are unrecognized players in the ecology of the oral pathogen Porphyromonas gingivalis.</title>
        <authorList>
            <person name="Matrishin C.B."/>
            <person name="Haase E.M."/>
            <person name="Dewhirst F.E."/>
            <person name="Mark Welch J.L."/>
            <person name="Miranda-Sanchez F."/>
            <person name="Chen T."/>
            <person name="MacFarland D.C."/>
            <person name="Kauffman K.M."/>
        </authorList>
    </citation>
    <scope>NUCLEOTIDE SEQUENCE</scope>
</reference>
<organism evidence="1">
    <name type="scientific">Porphyromonas phage phage012a_381OKJP</name>
    <dbReference type="NCBI Taxonomy" id="3154102"/>
    <lineage>
        <taxon>Viruses</taxon>
        <taxon>Duplodnaviria</taxon>
        <taxon>Heunggongvirae</taxon>
        <taxon>Uroviricota</taxon>
        <taxon>Caudoviricetes</taxon>
        <taxon>Alisviridae</taxon>
        <taxon>Honmavirus</taxon>
        <taxon>Honmavirus pging00G</taxon>
    </lineage>
</organism>
<reference evidence="1" key="2">
    <citation type="submission" date="2024-05" db="EMBL/GenBank/DDBJ databases">
        <authorList>
            <person name="Matrishin C.B."/>
            <person name="Kauffman K.M."/>
        </authorList>
    </citation>
    <scope>NUCLEOTIDE SEQUENCE</scope>
</reference>
<evidence type="ECO:0000313" key="1">
    <source>
        <dbReference type="EMBL" id="DBA55143.1"/>
    </source>
</evidence>
<dbReference type="InterPro" id="IPR057895">
    <property type="entry name" value="Mom"/>
</dbReference>
<sequence length="289" mass="33135">MSHPLLAKSAPNRTAGGLCLCPRFGAIILGGETTKVNKRMQEEYKDEFLVKSTKTLGTLVIKRVSKELAKEMIIANHYSHKWNGGFGVYSYGIYRAEDLNRCLGVAAYGYMKNPRAKIFEHPNPKAWMIELNRMWISDELGHNAETVLIGASLKLLRRADPNIVAVQSFADGRLGCGTIYKASNFDYFGYHRTIFLRNKRSGEVVHQQILTDTTAKTGYLRANMAYLLGDFDIFRVKTYRYIYVFDRRNFRFSLKQQAYPPYERGEEPFDWGRDREAIKAKMAELLTAI</sequence>
<accession>A0AAT9J884</accession>
<protein>
    <submittedName>
        <fullName evidence="1">Acetyltransferase</fullName>
    </submittedName>
</protein>
<dbReference type="Pfam" id="PF25680">
    <property type="entry name" value="Mom"/>
    <property type="match status" value="1"/>
</dbReference>
<name>A0AAT9J884_9CAUD</name>
<proteinExistence type="predicted"/>